<proteinExistence type="predicted"/>
<dbReference type="InterPro" id="IPR000008">
    <property type="entry name" value="C2_dom"/>
</dbReference>
<accession>A0A7S3JZ34</accession>
<evidence type="ECO:0000259" key="2">
    <source>
        <dbReference type="PROSITE" id="PS50004"/>
    </source>
</evidence>
<reference evidence="3" key="1">
    <citation type="submission" date="2021-01" db="EMBL/GenBank/DDBJ databases">
        <authorList>
            <person name="Corre E."/>
            <person name="Pelletier E."/>
            <person name="Niang G."/>
            <person name="Scheremetjew M."/>
            <person name="Finn R."/>
            <person name="Kale V."/>
            <person name="Holt S."/>
            <person name="Cochrane G."/>
            <person name="Meng A."/>
            <person name="Brown T."/>
            <person name="Cohen L."/>
        </authorList>
    </citation>
    <scope>NUCLEOTIDE SEQUENCE</scope>
    <source>
        <strain evidence="3">CCMP1510</strain>
    </source>
</reference>
<dbReference type="Gene3D" id="2.60.40.150">
    <property type="entry name" value="C2 domain"/>
    <property type="match status" value="1"/>
</dbReference>
<feature type="compositionally biased region" description="Pro residues" evidence="1">
    <location>
        <begin position="337"/>
        <end position="350"/>
    </location>
</feature>
<organism evidence="3">
    <name type="scientific">Aureoumbra lagunensis</name>
    <dbReference type="NCBI Taxonomy" id="44058"/>
    <lineage>
        <taxon>Eukaryota</taxon>
        <taxon>Sar</taxon>
        <taxon>Stramenopiles</taxon>
        <taxon>Ochrophyta</taxon>
        <taxon>Pelagophyceae</taxon>
        <taxon>Pelagomonadales</taxon>
        <taxon>Aureoumbra</taxon>
    </lineage>
</organism>
<dbReference type="Pfam" id="PF00168">
    <property type="entry name" value="C2"/>
    <property type="match status" value="1"/>
</dbReference>
<dbReference type="SUPFAM" id="SSF49562">
    <property type="entry name" value="C2 domain (Calcium/lipid-binding domain, CaLB)"/>
    <property type="match status" value="1"/>
</dbReference>
<dbReference type="CDD" id="cd00030">
    <property type="entry name" value="C2"/>
    <property type="match status" value="1"/>
</dbReference>
<feature type="compositionally biased region" description="Pro residues" evidence="1">
    <location>
        <begin position="295"/>
        <end position="307"/>
    </location>
</feature>
<dbReference type="PROSITE" id="PS50004">
    <property type="entry name" value="C2"/>
    <property type="match status" value="1"/>
</dbReference>
<dbReference type="AlphaFoldDB" id="A0A7S3JZ34"/>
<sequence>MAGQVPKKLVISNIECHGLRNADFLTKNDPYVVFKIGNVKKVKTRYKSGAGRDVVFPDKLEIAMISDAELEAGIDVNAWDYDVGPDPDDLLGVGKLSNLEELKKIPGQPRHFETVLMYKGRNRGTCSCVLTLSYPNGGGPKPAQNKPLGAVGGQIFNQAMNSGGQPVVAQVAPQPPTAPQHHVGSVQAVVTPQQQAEFMLVTCPANARGGSQVVVQAPSGERLTVLIPQGVQPGGQFRVPLPKPQVHPQIVQSHPQIHQPPTYHQTGMPQAVGTAVDIDGDGRPDYYVPHAAAHGPPPPAYGAPPPQYSQAPQYAYGQPPQYAQPQYHPAQAHQYSAPPPQYGAPPPNYY</sequence>
<feature type="domain" description="C2" evidence="2">
    <location>
        <begin position="1"/>
        <end position="112"/>
    </location>
</feature>
<evidence type="ECO:0000256" key="1">
    <source>
        <dbReference type="SAM" id="MobiDB-lite"/>
    </source>
</evidence>
<dbReference type="SMART" id="SM00239">
    <property type="entry name" value="C2"/>
    <property type="match status" value="1"/>
</dbReference>
<name>A0A7S3JZ34_9STRA</name>
<feature type="compositionally biased region" description="Low complexity" evidence="1">
    <location>
        <begin position="308"/>
        <end position="336"/>
    </location>
</feature>
<protein>
    <recommendedName>
        <fullName evidence="2">C2 domain-containing protein</fullName>
    </recommendedName>
</protein>
<dbReference type="InterPro" id="IPR035892">
    <property type="entry name" value="C2_domain_sf"/>
</dbReference>
<evidence type="ECO:0000313" key="3">
    <source>
        <dbReference type="EMBL" id="CAE0369531.1"/>
    </source>
</evidence>
<gene>
    <name evidence="3" type="ORF">ALAG00032_LOCUS10294</name>
</gene>
<dbReference type="EMBL" id="HBIJ01015414">
    <property type="protein sequence ID" value="CAE0369531.1"/>
    <property type="molecule type" value="Transcribed_RNA"/>
</dbReference>
<feature type="region of interest" description="Disordered" evidence="1">
    <location>
        <begin position="273"/>
        <end position="350"/>
    </location>
</feature>